<reference evidence="1 2" key="1">
    <citation type="submission" date="2018-05" db="EMBL/GenBank/DDBJ databases">
        <title>Complete genome sequencing of three human clinical isolates of Staphylococcus caprae reveals virulence factors similar to those of S. epidermidis and S. capitis.</title>
        <authorList>
            <person name="Watanabe S."/>
            <person name="Cui L."/>
        </authorList>
    </citation>
    <scope>NUCLEOTIDE SEQUENCE [LARGE SCALE GENOMIC DNA]</scope>
    <source>
        <strain evidence="1 2">JMUB590</strain>
    </source>
</reference>
<proteinExistence type="predicted"/>
<dbReference type="GeneID" id="58052289"/>
<sequence length="52" mass="6121">MEQYGWTLTEVKEQPYFQLLEVLQDEGNKEEEKSEAEQKVYTGTDLKYLFGG</sequence>
<organism evidence="1 2">
    <name type="scientific">Staphylococcus caprae</name>
    <dbReference type="NCBI Taxonomy" id="29380"/>
    <lineage>
        <taxon>Bacteria</taxon>
        <taxon>Bacillati</taxon>
        <taxon>Bacillota</taxon>
        <taxon>Bacilli</taxon>
        <taxon>Bacillales</taxon>
        <taxon>Staphylococcaceae</taxon>
        <taxon>Staphylococcus</taxon>
    </lineage>
</organism>
<dbReference type="Proteomes" id="UP000274772">
    <property type="component" value="Chromosome"/>
</dbReference>
<name>A0ABN5WCJ3_9STAP</name>
<evidence type="ECO:0000313" key="1">
    <source>
        <dbReference type="EMBL" id="BBD92799.1"/>
    </source>
</evidence>
<dbReference type="EMBL" id="AP018586">
    <property type="protein sequence ID" value="BBD92799.1"/>
    <property type="molecule type" value="Genomic_DNA"/>
</dbReference>
<evidence type="ECO:0000313" key="2">
    <source>
        <dbReference type="Proteomes" id="UP000274772"/>
    </source>
</evidence>
<accession>A0ABN5WCJ3</accession>
<evidence type="ECO:0008006" key="3">
    <source>
        <dbReference type="Google" id="ProtNLM"/>
    </source>
</evidence>
<dbReference type="RefSeq" id="WP_002442368.1">
    <property type="nucleotide sequence ID" value="NZ_AP018586.1"/>
</dbReference>
<gene>
    <name evidence="1" type="ORF">JMUB590_1742</name>
</gene>
<keyword evidence="2" id="KW-1185">Reference proteome</keyword>
<protein>
    <recommendedName>
        <fullName evidence="3">Gp49</fullName>
    </recommendedName>
</protein>